<proteinExistence type="predicted"/>
<comment type="caution">
    <text evidence="2">The sequence shown here is derived from an EMBL/GenBank/DDBJ whole genome shotgun (WGS) entry which is preliminary data.</text>
</comment>
<feature type="compositionally biased region" description="Polar residues" evidence="1">
    <location>
        <begin position="116"/>
        <end position="128"/>
    </location>
</feature>
<feature type="region of interest" description="Disordered" evidence="1">
    <location>
        <begin position="1"/>
        <end position="20"/>
    </location>
</feature>
<evidence type="ECO:0000256" key="1">
    <source>
        <dbReference type="SAM" id="MobiDB-lite"/>
    </source>
</evidence>
<feature type="compositionally biased region" description="Basic and acidic residues" evidence="1">
    <location>
        <begin position="7"/>
        <end position="20"/>
    </location>
</feature>
<dbReference type="EMBL" id="JAPZBU010000005">
    <property type="protein sequence ID" value="KAJ5404003.1"/>
    <property type="molecule type" value="Genomic_DNA"/>
</dbReference>
<protein>
    <submittedName>
        <fullName evidence="2">Uncharacterized protein</fullName>
    </submittedName>
</protein>
<feature type="region of interest" description="Disordered" evidence="1">
    <location>
        <begin position="197"/>
        <end position="218"/>
    </location>
</feature>
<reference evidence="2" key="2">
    <citation type="journal article" date="2023" name="IMA Fungus">
        <title>Comparative genomic study of the Penicillium genus elucidates a diverse pangenome and 15 lateral gene transfer events.</title>
        <authorList>
            <person name="Petersen C."/>
            <person name="Sorensen T."/>
            <person name="Nielsen M.R."/>
            <person name="Sondergaard T.E."/>
            <person name="Sorensen J.L."/>
            <person name="Fitzpatrick D.A."/>
            <person name="Frisvad J.C."/>
            <person name="Nielsen K.L."/>
        </authorList>
    </citation>
    <scope>NUCLEOTIDE SEQUENCE</scope>
    <source>
        <strain evidence="2">IBT 29677</strain>
    </source>
</reference>
<reference evidence="2" key="1">
    <citation type="submission" date="2022-12" db="EMBL/GenBank/DDBJ databases">
        <authorList>
            <person name="Petersen C."/>
        </authorList>
    </citation>
    <scope>NUCLEOTIDE SEQUENCE</scope>
    <source>
        <strain evidence="2">IBT 29677</strain>
    </source>
</reference>
<evidence type="ECO:0000313" key="2">
    <source>
        <dbReference type="EMBL" id="KAJ5404003.1"/>
    </source>
</evidence>
<feature type="compositionally biased region" description="Basic residues" evidence="1">
    <location>
        <begin position="197"/>
        <end position="210"/>
    </location>
</feature>
<name>A0A9W9W679_9EURO</name>
<dbReference type="OrthoDB" id="2143914at2759"/>
<dbReference type="AlphaFoldDB" id="A0A9W9W679"/>
<organism evidence="2 3">
    <name type="scientific">Penicillium cosmopolitanum</name>
    <dbReference type="NCBI Taxonomy" id="1131564"/>
    <lineage>
        <taxon>Eukaryota</taxon>
        <taxon>Fungi</taxon>
        <taxon>Dikarya</taxon>
        <taxon>Ascomycota</taxon>
        <taxon>Pezizomycotina</taxon>
        <taxon>Eurotiomycetes</taxon>
        <taxon>Eurotiomycetidae</taxon>
        <taxon>Eurotiales</taxon>
        <taxon>Aspergillaceae</taxon>
        <taxon>Penicillium</taxon>
    </lineage>
</organism>
<feature type="compositionally biased region" description="Basic and acidic residues" evidence="1">
    <location>
        <begin position="129"/>
        <end position="143"/>
    </location>
</feature>
<gene>
    <name evidence="2" type="ORF">N7509_003874</name>
</gene>
<feature type="region of interest" description="Disordered" evidence="1">
    <location>
        <begin position="253"/>
        <end position="290"/>
    </location>
</feature>
<feature type="compositionally biased region" description="Low complexity" evidence="1">
    <location>
        <begin position="62"/>
        <end position="77"/>
    </location>
</feature>
<sequence length="290" mass="32789">MSPISQRCEDQSKCNSDKDVNLPSVSKLQSVVITNSRFRERDMRKIAVLALTSCLKRERGLSASSYDGSCSDGSSDADNADDVSESSIISQRSKRAGRAAVQSSLSHIRHNKNTRHSLPSQRRLSQTSKNEESHPQMPRDRHPISSLPDIETIPIRGFLTREILLSKVVYSITFEERTEHICMQEPVEALPDCTRKAQRRKLPRQKKHQAGKSIRPARALSKDDKLLIELKKERGLTSVGSLQVRYSTRLKSRCGRRDGRSATNIKTEPSLGQRYGPPRRRKTVDRYSPV</sequence>
<dbReference type="RefSeq" id="XP_056491245.1">
    <property type="nucleotide sequence ID" value="XM_056628511.1"/>
</dbReference>
<accession>A0A9W9W679</accession>
<evidence type="ECO:0000313" key="3">
    <source>
        <dbReference type="Proteomes" id="UP001147747"/>
    </source>
</evidence>
<dbReference type="Proteomes" id="UP001147747">
    <property type="component" value="Unassembled WGS sequence"/>
</dbReference>
<keyword evidence="3" id="KW-1185">Reference proteome</keyword>
<feature type="region of interest" description="Disordered" evidence="1">
    <location>
        <begin position="62"/>
        <end position="148"/>
    </location>
</feature>
<dbReference type="GeneID" id="81367491"/>